<dbReference type="OrthoDB" id="9991235at2759"/>
<evidence type="ECO:0000256" key="1">
    <source>
        <dbReference type="ARBA" id="ARBA00004672"/>
    </source>
</evidence>
<evidence type="ECO:0000256" key="7">
    <source>
        <dbReference type="ARBA" id="ARBA00022840"/>
    </source>
</evidence>
<evidence type="ECO:0000256" key="8">
    <source>
        <dbReference type="ARBA" id="ARBA00030409"/>
    </source>
</evidence>
<proteinExistence type="inferred from homology"/>
<evidence type="ECO:0000259" key="11">
    <source>
        <dbReference type="Pfam" id="PF01259"/>
    </source>
</evidence>
<sequence>MQSLAKRPPCSTAPARVGTACGRRVRASLVIRAQTASSNHVESISGVRQEVVEAIAQARHNCLTATNLPLPNRRQGKVRDTYDLGDRVVIVTTDRQSAFDRLLASVPFKGQVLNQTAAWWFQQTSHIVPNALLSLPDPNVALMKKCAVFPVEFVCRGFMTGSTDTSLWTHYKAGARSYCGNSFPDGMRKNDRLAANVITPTTKAEDHDVPISPREIVEQGLMTQQEWDTVSAAALRIFAFGQAEAAKRGLLLVDTKYEFGKDADGTIHIIDEVHTPDSSRYWLADTYSARHAAGLEPENIDKEFLRLWFRQRCDPYNDAVLPEAPAELVCELSKRYVYLYERITGRDFQVPDLATPINDRIVDNLRKAGLC</sequence>
<dbReference type="FunFam" id="3.30.470.20:FF:000015">
    <property type="entry name" value="Phosphoribosylaminoimidazole-succinocarboxamide synthase"/>
    <property type="match status" value="1"/>
</dbReference>
<keyword evidence="6" id="KW-0658">Purine biosynthesis</keyword>
<organism evidence="12 13">
    <name type="scientific">Pleodorina starrii</name>
    <dbReference type="NCBI Taxonomy" id="330485"/>
    <lineage>
        <taxon>Eukaryota</taxon>
        <taxon>Viridiplantae</taxon>
        <taxon>Chlorophyta</taxon>
        <taxon>core chlorophytes</taxon>
        <taxon>Chlorophyceae</taxon>
        <taxon>CS clade</taxon>
        <taxon>Chlamydomonadales</taxon>
        <taxon>Volvocaceae</taxon>
        <taxon>Pleodorina</taxon>
    </lineage>
</organism>
<dbReference type="PROSITE" id="PS01057">
    <property type="entry name" value="SAICAR_SYNTHETASE_1"/>
    <property type="match status" value="1"/>
</dbReference>
<evidence type="ECO:0000256" key="5">
    <source>
        <dbReference type="ARBA" id="ARBA00022741"/>
    </source>
</evidence>
<dbReference type="PANTHER" id="PTHR43700:SF1">
    <property type="entry name" value="PHOSPHORIBOSYLAMINOIMIDAZOLE-SUCCINOCARBOXAMIDE SYNTHASE"/>
    <property type="match status" value="1"/>
</dbReference>
<evidence type="ECO:0000256" key="2">
    <source>
        <dbReference type="ARBA" id="ARBA00010190"/>
    </source>
</evidence>
<comment type="caution">
    <text evidence="12">The sequence shown here is derived from an EMBL/GenBank/DDBJ whole genome shotgun (WGS) entry which is preliminary data.</text>
</comment>
<dbReference type="Proteomes" id="UP001165080">
    <property type="component" value="Unassembled WGS sequence"/>
</dbReference>
<gene>
    <name evidence="12" type="primary">PLEST009974</name>
    <name evidence="12" type="ORF">PLESTB_001780900</name>
</gene>
<dbReference type="Gene3D" id="3.30.470.20">
    <property type="entry name" value="ATP-grasp fold, B domain"/>
    <property type="match status" value="1"/>
</dbReference>
<evidence type="ECO:0000313" key="13">
    <source>
        <dbReference type="Proteomes" id="UP001165080"/>
    </source>
</evidence>
<accession>A0A9W6C1V5</accession>
<dbReference type="SUPFAM" id="SSF56104">
    <property type="entry name" value="SAICAR synthase-like"/>
    <property type="match status" value="1"/>
</dbReference>
<dbReference type="AlphaFoldDB" id="A0A9W6C1V5"/>
<dbReference type="PANTHER" id="PTHR43700">
    <property type="entry name" value="PHOSPHORIBOSYLAMINOIMIDAZOLE-SUCCINOCARBOXAMIDE SYNTHASE"/>
    <property type="match status" value="1"/>
</dbReference>
<evidence type="ECO:0000313" key="12">
    <source>
        <dbReference type="EMBL" id="GLC61596.1"/>
    </source>
</evidence>
<keyword evidence="5" id="KW-0547">Nucleotide-binding</keyword>
<dbReference type="InterPro" id="IPR018236">
    <property type="entry name" value="SAICAR_synthetase_CS"/>
</dbReference>
<dbReference type="Pfam" id="PF01259">
    <property type="entry name" value="SAICAR_synt"/>
    <property type="match status" value="1"/>
</dbReference>
<dbReference type="GO" id="GO:0004639">
    <property type="term" value="F:phosphoribosylaminoimidazolesuccinocarboxamide synthase activity"/>
    <property type="evidence" value="ECO:0007669"/>
    <property type="project" value="UniProtKB-EC"/>
</dbReference>
<dbReference type="InterPro" id="IPR028923">
    <property type="entry name" value="SAICAR_synt/ADE2_N"/>
</dbReference>
<evidence type="ECO:0000256" key="3">
    <source>
        <dbReference type="ARBA" id="ARBA00012217"/>
    </source>
</evidence>
<keyword evidence="13" id="KW-1185">Reference proteome</keyword>
<dbReference type="NCBIfam" id="NF009251">
    <property type="entry name" value="PRK12607.1"/>
    <property type="match status" value="1"/>
</dbReference>
<evidence type="ECO:0000256" key="6">
    <source>
        <dbReference type="ARBA" id="ARBA00022755"/>
    </source>
</evidence>
<dbReference type="PROSITE" id="PS01058">
    <property type="entry name" value="SAICAR_SYNTHETASE_2"/>
    <property type="match status" value="1"/>
</dbReference>
<comment type="pathway">
    <text evidence="1">Purine metabolism; IMP biosynthesis via de novo pathway; 5-amino-1-(5-phospho-D-ribosyl)imidazole-4-carboxamide from 5-amino-1-(5-phospho-D-ribosyl)imidazole-4-carboxylate: step 1/2.</text>
</comment>
<dbReference type="HAMAP" id="MF_00137">
    <property type="entry name" value="SAICAR_synth"/>
    <property type="match status" value="1"/>
</dbReference>
<dbReference type="EC" id="6.3.2.6" evidence="3"/>
<evidence type="ECO:0000256" key="4">
    <source>
        <dbReference type="ARBA" id="ARBA00022598"/>
    </source>
</evidence>
<feature type="domain" description="SAICAR synthetase/ADE2 N-terminal" evidence="11">
    <location>
        <begin position="74"/>
        <end position="319"/>
    </location>
</feature>
<dbReference type="GO" id="GO:0005524">
    <property type="term" value="F:ATP binding"/>
    <property type="evidence" value="ECO:0007669"/>
    <property type="project" value="UniProtKB-KW"/>
</dbReference>
<evidence type="ECO:0000256" key="9">
    <source>
        <dbReference type="ARBA" id="ARBA00048475"/>
    </source>
</evidence>
<dbReference type="Gene3D" id="3.30.200.20">
    <property type="entry name" value="Phosphorylase Kinase, domain 1"/>
    <property type="match status" value="1"/>
</dbReference>
<keyword evidence="4" id="KW-0436">Ligase</keyword>
<dbReference type="CDD" id="cd01414">
    <property type="entry name" value="SAICAR_synt_Sc"/>
    <property type="match status" value="1"/>
</dbReference>
<evidence type="ECO:0000256" key="10">
    <source>
        <dbReference type="ARBA" id="ARBA00073447"/>
    </source>
</evidence>
<reference evidence="12 13" key="1">
    <citation type="journal article" date="2023" name="Commun. Biol.">
        <title>Reorganization of the ancestral sex-determining regions during the evolution of trioecy in Pleodorina starrii.</title>
        <authorList>
            <person name="Takahashi K."/>
            <person name="Suzuki S."/>
            <person name="Kawai-Toyooka H."/>
            <person name="Yamamoto K."/>
            <person name="Hamaji T."/>
            <person name="Ootsuki R."/>
            <person name="Yamaguchi H."/>
            <person name="Kawachi M."/>
            <person name="Higashiyama T."/>
            <person name="Nozaki H."/>
        </authorList>
    </citation>
    <scope>NUCLEOTIDE SEQUENCE [LARGE SCALE GENOMIC DNA]</scope>
    <source>
        <strain evidence="12 13">NIES-4479</strain>
    </source>
</reference>
<dbReference type="GO" id="GO:0006189">
    <property type="term" value="P:'de novo' IMP biosynthetic process"/>
    <property type="evidence" value="ECO:0007669"/>
    <property type="project" value="TreeGrafter"/>
</dbReference>
<dbReference type="EMBL" id="BRXU01000048">
    <property type="protein sequence ID" value="GLC61596.1"/>
    <property type="molecule type" value="Genomic_DNA"/>
</dbReference>
<dbReference type="GO" id="GO:0009570">
    <property type="term" value="C:chloroplast stroma"/>
    <property type="evidence" value="ECO:0007669"/>
    <property type="project" value="TreeGrafter"/>
</dbReference>
<dbReference type="FunFam" id="3.30.200.20:FF:000199">
    <property type="entry name" value="Phosphoribosylaminoimidazole-succinocarboxamide synthase"/>
    <property type="match status" value="1"/>
</dbReference>
<comment type="catalytic activity">
    <reaction evidence="9">
        <text>5-amino-1-(5-phospho-D-ribosyl)imidazole-4-carboxylate + L-aspartate + ATP = (2S)-2-[5-amino-1-(5-phospho-beta-D-ribosyl)imidazole-4-carboxamido]succinate + ADP + phosphate + 2 H(+)</text>
        <dbReference type="Rhea" id="RHEA:22628"/>
        <dbReference type="ChEBI" id="CHEBI:15378"/>
        <dbReference type="ChEBI" id="CHEBI:29991"/>
        <dbReference type="ChEBI" id="CHEBI:30616"/>
        <dbReference type="ChEBI" id="CHEBI:43474"/>
        <dbReference type="ChEBI" id="CHEBI:58443"/>
        <dbReference type="ChEBI" id="CHEBI:77657"/>
        <dbReference type="ChEBI" id="CHEBI:456216"/>
        <dbReference type="EC" id="6.3.2.6"/>
    </reaction>
</comment>
<name>A0A9W6C1V5_9CHLO</name>
<keyword evidence="7" id="KW-0067">ATP-binding</keyword>
<comment type="similarity">
    <text evidence="2">Belongs to the SAICAR synthetase family.</text>
</comment>
<protein>
    <recommendedName>
        <fullName evidence="10">Phosphoribosylaminoimidazole-succinocarboxamide synthase, chloroplastic</fullName>
        <ecNumber evidence="3">6.3.2.6</ecNumber>
    </recommendedName>
    <alternativeName>
        <fullName evidence="8">SAICAR synthetase</fullName>
    </alternativeName>
</protein>